<reference evidence="3 4" key="1">
    <citation type="submission" date="2024-06" db="EMBL/GenBank/DDBJ databases">
        <authorList>
            <person name="Pan Q."/>
            <person name="Wen M."/>
            <person name="Jouanno E."/>
            <person name="Zahm M."/>
            <person name="Klopp C."/>
            <person name="Cabau C."/>
            <person name="Louis A."/>
            <person name="Berthelot C."/>
            <person name="Parey E."/>
            <person name="Roest Crollius H."/>
            <person name="Montfort J."/>
            <person name="Robinson-Rechavi M."/>
            <person name="Bouchez O."/>
            <person name="Lampietro C."/>
            <person name="Lopez Roques C."/>
            <person name="Donnadieu C."/>
            <person name="Postlethwait J."/>
            <person name="Bobe J."/>
            <person name="Verreycken H."/>
            <person name="Guiguen Y."/>
        </authorList>
    </citation>
    <scope>NUCLEOTIDE SEQUENCE [LARGE SCALE GENOMIC DNA]</scope>
    <source>
        <strain evidence="3">Up_M1</strain>
        <tissue evidence="3">Testis</tissue>
    </source>
</reference>
<dbReference type="PANTHER" id="PTHR36170">
    <property type="entry name" value="CENTROSOMAL PROTEIN OF 89 KDA"/>
    <property type="match status" value="1"/>
</dbReference>
<protein>
    <submittedName>
        <fullName evidence="3">Uncharacterized protein</fullName>
    </submittedName>
</protein>
<dbReference type="AlphaFoldDB" id="A0ABD0WM83"/>
<proteinExistence type="predicted"/>
<feature type="region of interest" description="Disordered" evidence="2">
    <location>
        <begin position="79"/>
        <end position="127"/>
    </location>
</feature>
<comment type="caution">
    <text evidence="3">The sequence shown here is derived from an EMBL/GenBank/DDBJ whole genome shotgun (WGS) entry which is preliminary data.</text>
</comment>
<dbReference type="Proteomes" id="UP001557470">
    <property type="component" value="Unassembled WGS sequence"/>
</dbReference>
<feature type="coiled-coil region" evidence="1">
    <location>
        <begin position="38"/>
        <end position="65"/>
    </location>
</feature>
<keyword evidence="1" id="KW-0175">Coiled coil</keyword>
<evidence type="ECO:0000256" key="2">
    <source>
        <dbReference type="SAM" id="MobiDB-lite"/>
    </source>
</evidence>
<evidence type="ECO:0000256" key="1">
    <source>
        <dbReference type="SAM" id="Coils"/>
    </source>
</evidence>
<accession>A0ABD0WM83</accession>
<gene>
    <name evidence="3" type="ORF">UPYG_G00164320</name>
</gene>
<dbReference type="PANTHER" id="PTHR36170:SF1">
    <property type="entry name" value="CENTROSOMAL PROTEIN OF 89 KDA"/>
    <property type="match status" value="1"/>
</dbReference>
<feature type="compositionally biased region" description="Basic and acidic residues" evidence="2">
    <location>
        <begin position="117"/>
        <end position="127"/>
    </location>
</feature>
<dbReference type="InterPro" id="IPR033545">
    <property type="entry name" value="CEP89"/>
</dbReference>
<evidence type="ECO:0000313" key="3">
    <source>
        <dbReference type="EMBL" id="KAL0977984.1"/>
    </source>
</evidence>
<sequence>MCYVYQQQAASSLGALGQRLAEQEDHFAGRAASFQREILHLQKLVRDKQQDLDEVLQQKRQVEGELEVVWEAATRENQKIRKSLHGTSSKSSIRPLLQHSPMFESDSDQRQNPSSDESEKNAMDFYS</sequence>
<dbReference type="EMBL" id="JAGEUA010000005">
    <property type="protein sequence ID" value="KAL0977984.1"/>
    <property type="molecule type" value="Genomic_DNA"/>
</dbReference>
<name>A0ABD0WM83_UMBPY</name>
<evidence type="ECO:0000313" key="4">
    <source>
        <dbReference type="Proteomes" id="UP001557470"/>
    </source>
</evidence>
<keyword evidence="4" id="KW-1185">Reference proteome</keyword>
<organism evidence="3 4">
    <name type="scientific">Umbra pygmaea</name>
    <name type="common">Eastern mudminnow</name>
    <dbReference type="NCBI Taxonomy" id="75934"/>
    <lineage>
        <taxon>Eukaryota</taxon>
        <taxon>Metazoa</taxon>
        <taxon>Chordata</taxon>
        <taxon>Craniata</taxon>
        <taxon>Vertebrata</taxon>
        <taxon>Euteleostomi</taxon>
        <taxon>Actinopterygii</taxon>
        <taxon>Neopterygii</taxon>
        <taxon>Teleostei</taxon>
        <taxon>Protacanthopterygii</taxon>
        <taxon>Esociformes</taxon>
        <taxon>Umbridae</taxon>
        <taxon>Umbra</taxon>
    </lineage>
</organism>